<dbReference type="Gene3D" id="3.30.70.1610">
    <property type="match status" value="1"/>
</dbReference>
<dbReference type="SUPFAM" id="SSF69903">
    <property type="entry name" value="NSP3 homodimer"/>
    <property type="match status" value="1"/>
</dbReference>
<organism evidence="5">
    <name type="scientific">Rotavirus D</name>
    <dbReference type="NCBI Taxonomy" id="335100"/>
    <lineage>
        <taxon>Viruses</taxon>
        <taxon>Riboviria</taxon>
        <taxon>Orthornavirae</taxon>
        <taxon>Duplornaviricota</taxon>
        <taxon>Resentoviricetes</taxon>
        <taxon>Reovirales</taxon>
        <taxon>Sedoreoviridae</taxon>
        <taxon>Rotavirus</taxon>
        <taxon>Rotavirus deltagastroenteritidis</taxon>
    </lineage>
</organism>
<reference evidence="5" key="1">
    <citation type="submission" date="2018-01" db="EMBL/GenBank/DDBJ databases">
        <title>A case-control study in search for viruses in malabsorption syndrome affected and healthy chickens.</title>
        <authorList>
            <person name="Lima D.A."/>
            <person name="Roehe P.M."/>
        </authorList>
    </citation>
    <scope>NUCLEOTIDE SEQUENCE</scope>
    <source>
        <strain evidence="5">RS/BR/15/1R-6</strain>
    </source>
</reference>
<sequence>MVQPRKVVNILCFVLLIFDINAFTLKDIKLNSQKTIYKTVLYLKKRQSIESSYYLFNASNYEEVDQDYLCFGNDTVIHEIEIRQKDIFNYRNSELREIKTSQLCQYDFKFKDGNSGISGSNLEALMFYGTICGRKILREQGFTPDVKSLHDDISTKFESMLEESGVKNSLFGRARTVDEAINGKFFSAQKNRRYMTTIETVKNLESDLYRMRMMLENMDIKRDARVLSSLFQIEKRTGKSGSVILADASVYDKLEKGEIVRVDIGKIESENSCKLRQIIDQKDELISKLKNEITILRATRFDDVDGLKFGFRYQSRNRNISAELNDAASQTDTLSTVKEDTISELEERVENLEKLVAGLASRCGLTVEYV</sequence>
<evidence type="ECO:0000256" key="3">
    <source>
        <dbReference type="ARBA" id="ARBA00023200"/>
    </source>
</evidence>
<evidence type="ECO:0000256" key="4">
    <source>
        <dbReference type="SAM" id="Coils"/>
    </source>
</evidence>
<evidence type="ECO:0000256" key="1">
    <source>
        <dbReference type="ARBA" id="ARBA00022845"/>
    </source>
</evidence>
<name>A0A346BLH0_9REOV</name>
<dbReference type="Gene3D" id="6.10.280.20">
    <property type="entry name" value="Rotavirus non-structural protein NSP3, N-terminal domain"/>
    <property type="match status" value="1"/>
</dbReference>
<dbReference type="InterPro" id="IPR036082">
    <property type="entry name" value="NSP3_sf"/>
</dbReference>
<dbReference type="InterPro" id="IPR042519">
    <property type="entry name" value="NSP3_N_rotavirus"/>
</dbReference>
<keyword evidence="2" id="KW-0694">RNA-binding</keyword>
<evidence type="ECO:0000256" key="2">
    <source>
        <dbReference type="ARBA" id="ARBA00022884"/>
    </source>
</evidence>
<feature type="coiled-coil region" evidence="4">
    <location>
        <begin position="335"/>
        <end position="362"/>
    </location>
</feature>
<dbReference type="GO" id="GO:0003723">
    <property type="term" value="F:RNA binding"/>
    <property type="evidence" value="ECO:0007669"/>
    <property type="project" value="UniProtKB-KW"/>
</dbReference>
<dbReference type="CDD" id="cd20714">
    <property type="entry name" value="NSP3_rotavirus"/>
    <property type="match status" value="1"/>
</dbReference>
<proteinExistence type="predicted"/>
<protein>
    <submittedName>
        <fullName evidence="5">NSP3</fullName>
    </submittedName>
</protein>
<accession>A0A346BLH0</accession>
<keyword evidence="4" id="KW-0175">Coiled coil</keyword>
<evidence type="ECO:0000313" key="5">
    <source>
        <dbReference type="EMBL" id="AXL64573.1"/>
    </source>
</evidence>
<dbReference type="EMBL" id="MG846368">
    <property type="protein sequence ID" value="AXL64573.1"/>
    <property type="molecule type" value="Genomic_RNA"/>
</dbReference>
<dbReference type="InterPro" id="IPR002873">
    <property type="entry name" value="Rotavirus_NSP3"/>
</dbReference>
<dbReference type="Pfam" id="PF01665">
    <property type="entry name" value="Rota_NSP3"/>
    <property type="match status" value="1"/>
</dbReference>
<keyword evidence="1" id="KW-0810">Translation regulation</keyword>
<keyword evidence="3" id="KW-1035">Host cytoplasm</keyword>